<name>A0AAQ3TG93_PASNO</name>
<organism evidence="1 2">
    <name type="scientific">Paspalum notatum var. saurae</name>
    <dbReference type="NCBI Taxonomy" id="547442"/>
    <lineage>
        <taxon>Eukaryota</taxon>
        <taxon>Viridiplantae</taxon>
        <taxon>Streptophyta</taxon>
        <taxon>Embryophyta</taxon>
        <taxon>Tracheophyta</taxon>
        <taxon>Spermatophyta</taxon>
        <taxon>Magnoliopsida</taxon>
        <taxon>Liliopsida</taxon>
        <taxon>Poales</taxon>
        <taxon>Poaceae</taxon>
        <taxon>PACMAD clade</taxon>
        <taxon>Panicoideae</taxon>
        <taxon>Andropogonodae</taxon>
        <taxon>Paspaleae</taxon>
        <taxon>Paspalinae</taxon>
        <taxon>Paspalum</taxon>
    </lineage>
</organism>
<proteinExistence type="predicted"/>
<dbReference type="Proteomes" id="UP001341281">
    <property type="component" value="Chromosome 04"/>
</dbReference>
<reference evidence="1 2" key="1">
    <citation type="submission" date="2024-02" db="EMBL/GenBank/DDBJ databases">
        <title>High-quality chromosome-scale genome assembly of Pensacola bahiagrass (Paspalum notatum Flugge var. saurae).</title>
        <authorList>
            <person name="Vega J.M."/>
            <person name="Podio M."/>
            <person name="Orjuela J."/>
            <person name="Siena L.A."/>
            <person name="Pessino S.C."/>
            <person name="Combes M.C."/>
            <person name="Mariac C."/>
            <person name="Albertini E."/>
            <person name="Pupilli F."/>
            <person name="Ortiz J.P.A."/>
            <person name="Leblanc O."/>
        </authorList>
    </citation>
    <scope>NUCLEOTIDE SEQUENCE [LARGE SCALE GENOMIC DNA]</scope>
    <source>
        <strain evidence="1">R1</strain>
        <tissue evidence="1">Leaf</tissue>
    </source>
</reference>
<sequence length="62" mass="7455">MHVRVVLEACKSRKKTVMTILKMKENKLYKRWWSTRNKTNSGEKMTSNAEIVKSVYFYVQRV</sequence>
<dbReference type="EMBL" id="CP144748">
    <property type="protein sequence ID" value="WVZ72795.1"/>
    <property type="molecule type" value="Genomic_DNA"/>
</dbReference>
<dbReference type="AlphaFoldDB" id="A0AAQ3TG93"/>
<protein>
    <submittedName>
        <fullName evidence="1">Uncharacterized protein</fullName>
    </submittedName>
</protein>
<gene>
    <name evidence="1" type="ORF">U9M48_021201</name>
</gene>
<evidence type="ECO:0000313" key="2">
    <source>
        <dbReference type="Proteomes" id="UP001341281"/>
    </source>
</evidence>
<accession>A0AAQ3TG93</accession>
<keyword evidence="2" id="KW-1185">Reference proteome</keyword>
<evidence type="ECO:0000313" key="1">
    <source>
        <dbReference type="EMBL" id="WVZ72795.1"/>
    </source>
</evidence>